<evidence type="ECO:0000313" key="17">
    <source>
        <dbReference type="EMBL" id="JAS69230.1"/>
    </source>
</evidence>
<dbReference type="CDD" id="cd11056">
    <property type="entry name" value="CYP6-like"/>
    <property type="match status" value="1"/>
</dbReference>
<dbReference type="InterPro" id="IPR050476">
    <property type="entry name" value="Insect_CytP450_Detox"/>
</dbReference>
<evidence type="ECO:0000256" key="15">
    <source>
        <dbReference type="RuleBase" id="RU000461"/>
    </source>
</evidence>
<sequence length="521" mass="60863">MGLFIESGIVEILYLFLLGFWLIYLYFVKFYGYWEERNVPHVPPVFPLGSAVDGFLGKITWELALDKIYCDFKDERYVGLFLLRKPWLMIRDPELIKLILQKDFSSFTDRCFKKAHPDDYMIQNIFNLNGQAWKERRLKLMPAYTAAKMSMMFFLVKKCSDTLRNFIEENTAPNNVIDVKEILSRYTTSVFGKCAFGVEIDALSNKDSQLYKMGRMGMNFDFKVLLKIYMSYTFPIFTILHCFDLYDSKIKNFVINLVQSTIKQREQSDVNRCDFLDILTKLEKNQCLLRNGNSTYMEDLPNHIKNKGLTIEQITSETFLFFTAGLEITSNTMLFCLYELACNKKIQEKLHQEVLIVLSRHDNIISYQALQDMTYLDQIINETMRRYPPFPFLTRVCTNKYKIPGSTFEMDQGVSIVIPTYSIHHDPNYFPDPFKFDPDRFDAQHSKGRHSFVYLPFGEGPRMCIGLHFGLMKVKTAVATLVLDYEISPTPDTEVPVQLKANVWMTQPAKTLYLAFTKRHT</sequence>
<dbReference type="FunFam" id="1.10.630.10:FF:000042">
    <property type="entry name" value="Cytochrome P450"/>
    <property type="match status" value="1"/>
</dbReference>
<keyword evidence="11 14" id="KW-0408">Iron</keyword>
<evidence type="ECO:0000256" key="4">
    <source>
        <dbReference type="ARBA" id="ARBA00004406"/>
    </source>
</evidence>
<dbReference type="Pfam" id="PF00067">
    <property type="entry name" value="p450"/>
    <property type="match status" value="1"/>
</dbReference>
<evidence type="ECO:0000256" key="11">
    <source>
        <dbReference type="ARBA" id="ARBA00023004"/>
    </source>
</evidence>
<evidence type="ECO:0000256" key="2">
    <source>
        <dbReference type="ARBA" id="ARBA00003690"/>
    </source>
</evidence>
<evidence type="ECO:0000256" key="16">
    <source>
        <dbReference type="SAM" id="Phobius"/>
    </source>
</evidence>
<keyword evidence="7 14" id="KW-0479">Metal-binding</keyword>
<evidence type="ECO:0000256" key="8">
    <source>
        <dbReference type="ARBA" id="ARBA00022824"/>
    </source>
</evidence>
<keyword evidence="10 15" id="KW-0560">Oxidoreductase</keyword>
<dbReference type="GO" id="GO:0005506">
    <property type="term" value="F:iron ion binding"/>
    <property type="evidence" value="ECO:0007669"/>
    <property type="project" value="InterPro"/>
</dbReference>
<evidence type="ECO:0000256" key="1">
    <source>
        <dbReference type="ARBA" id="ARBA00001971"/>
    </source>
</evidence>
<keyword evidence="9" id="KW-0492">Microsome</keyword>
<evidence type="ECO:0000256" key="13">
    <source>
        <dbReference type="ARBA" id="ARBA00023136"/>
    </source>
</evidence>
<comment type="function">
    <text evidence="2">May be involved in the metabolism of insect hormones and in the breakdown of synthetic insecticides.</text>
</comment>
<evidence type="ECO:0008006" key="18">
    <source>
        <dbReference type="Google" id="ProtNLM"/>
    </source>
</evidence>
<organism evidence="17">
    <name type="scientific">Cuerna arida</name>
    <dbReference type="NCBI Taxonomy" id="1464854"/>
    <lineage>
        <taxon>Eukaryota</taxon>
        <taxon>Metazoa</taxon>
        <taxon>Ecdysozoa</taxon>
        <taxon>Arthropoda</taxon>
        <taxon>Hexapoda</taxon>
        <taxon>Insecta</taxon>
        <taxon>Pterygota</taxon>
        <taxon>Neoptera</taxon>
        <taxon>Paraneoptera</taxon>
        <taxon>Hemiptera</taxon>
        <taxon>Auchenorrhyncha</taxon>
        <taxon>Membracoidea</taxon>
        <taxon>Cicadellidae</taxon>
        <taxon>Cicadellinae</taxon>
        <taxon>Proconiini</taxon>
        <taxon>Cuerna</taxon>
    </lineage>
</organism>
<dbReference type="InterPro" id="IPR002403">
    <property type="entry name" value="Cyt_P450_E_grp-IV"/>
</dbReference>
<dbReference type="GO" id="GO:0016705">
    <property type="term" value="F:oxidoreductase activity, acting on paired donors, with incorporation or reduction of molecular oxygen"/>
    <property type="evidence" value="ECO:0007669"/>
    <property type="project" value="InterPro"/>
</dbReference>
<feature type="transmembrane region" description="Helical" evidence="16">
    <location>
        <begin position="12"/>
        <end position="34"/>
    </location>
</feature>
<dbReference type="GO" id="GO:0004497">
    <property type="term" value="F:monooxygenase activity"/>
    <property type="evidence" value="ECO:0007669"/>
    <property type="project" value="UniProtKB-KW"/>
</dbReference>
<evidence type="ECO:0000256" key="12">
    <source>
        <dbReference type="ARBA" id="ARBA00023033"/>
    </source>
</evidence>
<protein>
    <recommendedName>
        <fullName evidence="18">Cytochrome P450</fullName>
    </recommendedName>
</protein>
<name>A0A1B6H3K8_9HEMI</name>
<keyword evidence="8" id="KW-0256">Endoplasmic reticulum</keyword>
<evidence type="ECO:0000256" key="14">
    <source>
        <dbReference type="PIRSR" id="PIRSR602403-1"/>
    </source>
</evidence>
<keyword evidence="13 16" id="KW-0472">Membrane</keyword>
<dbReference type="GO" id="GO:0005789">
    <property type="term" value="C:endoplasmic reticulum membrane"/>
    <property type="evidence" value="ECO:0007669"/>
    <property type="project" value="UniProtKB-SubCell"/>
</dbReference>
<comment type="cofactor">
    <cofactor evidence="1 14">
        <name>heme</name>
        <dbReference type="ChEBI" id="CHEBI:30413"/>
    </cofactor>
</comment>
<accession>A0A1B6H3K8</accession>
<dbReference type="PROSITE" id="PS00086">
    <property type="entry name" value="CYTOCHROME_P450"/>
    <property type="match status" value="1"/>
</dbReference>
<comment type="subcellular location">
    <subcellularLocation>
        <location evidence="4">Endoplasmic reticulum membrane</location>
        <topology evidence="4">Peripheral membrane protein</topology>
    </subcellularLocation>
    <subcellularLocation>
        <location evidence="3">Microsome membrane</location>
        <topology evidence="3">Peripheral membrane protein</topology>
    </subcellularLocation>
</comment>
<dbReference type="PRINTS" id="PR00465">
    <property type="entry name" value="EP450IV"/>
</dbReference>
<reference evidence="17" key="1">
    <citation type="submission" date="2015-11" db="EMBL/GenBank/DDBJ databases">
        <title>De novo transcriptome assembly of four potential Pierce s Disease insect vectors from Arizona vineyards.</title>
        <authorList>
            <person name="Tassone E.E."/>
        </authorList>
    </citation>
    <scope>NUCLEOTIDE SEQUENCE</scope>
</reference>
<gene>
    <name evidence="17" type="ORF">g.17702</name>
</gene>
<evidence type="ECO:0000256" key="9">
    <source>
        <dbReference type="ARBA" id="ARBA00022848"/>
    </source>
</evidence>
<evidence type="ECO:0000256" key="5">
    <source>
        <dbReference type="ARBA" id="ARBA00010617"/>
    </source>
</evidence>
<dbReference type="InterPro" id="IPR001128">
    <property type="entry name" value="Cyt_P450"/>
</dbReference>
<dbReference type="GO" id="GO:0020037">
    <property type="term" value="F:heme binding"/>
    <property type="evidence" value="ECO:0007669"/>
    <property type="project" value="InterPro"/>
</dbReference>
<evidence type="ECO:0000256" key="10">
    <source>
        <dbReference type="ARBA" id="ARBA00023002"/>
    </source>
</evidence>
<keyword evidence="6 14" id="KW-0349">Heme</keyword>
<dbReference type="InterPro" id="IPR036396">
    <property type="entry name" value="Cyt_P450_sf"/>
</dbReference>
<dbReference type="Gene3D" id="1.10.630.10">
    <property type="entry name" value="Cytochrome P450"/>
    <property type="match status" value="1"/>
</dbReference>
<dbReference type="InterPro" id="IPR017972">
    <property type="entry name" value="Cyt_P450_CS"/>
</dbReference>
<evidence type="ECO:0000256" key="6">
    <source>
        <dbReference type="ARBA" id="ARBA00022617"/>
    </source>
</evidence>
<dbReference type="AlphaFoldDB" id="A0A1B6H3K8"/>
<keyword evidence="16" id="KW-0812">Transmembrane</keyword>
<evidence type="ECO:0000256" key="7">
    <source>
        <dbReference type="ARBA" id="ARBA00022723"/>
    </source>
</evidence>
<feature type="binding site" description="axial binding residue" evidence="14">
    <location>
        <position position="464"/>
    </location>
    <ligand>
        <name>heme</name>
        <dbReference type="ChEBI" id="CHEBI:30413"/>
    </ligand>
    <ligandPart>
        <name>Fe</name>
        <dbReference type="ChEBI" id="CHEBI:18248"/>
    </ligandPart>
</feature>
<keyword evidence="16" id="KW-1133">Transmembrane helix</keyword>
<proteinExistence type="inferred from homology"/>
<comment type="similarity">
    <text evidence="5 15">Belongs to the cytochrome P450 family.</text>
</comment>
<dbReference type="PANTHER" id="PTHR24292">
    <property type="entry name" value="CYTOCHROME P450"/>
    <property type="match status" value="1"/>
</dbReference>
<dbReference type="PRINTS" id="PR00385">
    <property type="entry name" value="P450"/>
</dbReference>
<evidence type="ECO:0000256" key="3">
    <source>
        <dbReference type="ARBA" id="ARBA00004174"/>
    </source>
</evidence>
<dbReference type="PANTHER" id="PTHR24292:SF103">
    <property type="entry name" value="CYTOCHROME P450 6BS1"/>
    <property type="match status" value="1"/>
</dbReference>
<dbReference type="SUPFAM" id="SSF48264">
    <property type="entry name" value="Cytochrome P450"/>
    <property type="match status" value="1"/>
</dbReference>
<keyword evidence="12 15" id="KW-0503">Monooxygenase</keyword>
<dbReference type="EMBL" id="GECZ01000539">
    <property type="protein sequence ID" value="JAS69230.1"/>
    <property type="molecule type" value="Transcribed_RNA"/>
</dbReference>